<dbReference type="AlphaFoldDB" id="A0A198UM17"/>
<feature type="compositionally biased region" description="Low complexity" evidence="3">
    <location>
        <begin position="172"/>
        <end position="190"/>
    </location>
</feature>
<keyword evidence="2 4" id="KW-0732">Signal</keyword>
<organism evidence="5 6">
    <name type="scientific">Moraxella catarrhalis</name>
    <name type="common">Branhamella catarrhalis</name>
    <dbReference type="NCBI Taxonomy" id="480"/>
    <lineage>
        <taxon>Bacteria</taxon>
        <taxon>Pseudomonadati</taxon>
        <taxon>Pseudomonadota</taxon>
        <taxon>Gammaproteobacteria</taxon>
        <taxon>Moraxellales</taxon>
        <taxon>Moraxellaceae</taxon>
        <taxon>Moraxella</taxon>
    </lineage>
</organism>
<sequence>MKKVSLGLLASALLSTAAAAQVQLNVDDNIKVTAINGQEIRHGLLQPLQRNFTLEPGRHVITAHYDRLFELRNDEHDYLKSGNITVTANFADNQTYQLIMPNQPRDYQAAKEYAKAPSLAVSHNGRIIAQEYAEKSERQGLLSGITGAIGGMFSRGDSAVVSNQKAIAAIDNSQSNNTPTSNPSPRANNNLDGFMQIWLNASDEEREKIRQWIEQ</sequence>
<dbReference type="InterPro" id="IPR018635">
    <property type="entry name" value="UPF0319"/>
</dbReference>
<dbReference type="RefSeq" id="WP_064609698.1">
    <property type="nucleotide sequence ID" value="NZ_LXHB01000003.1"/>
</dbReference>
<dbReference type="PANTHER" id="PTHR38108">
    <property type="entry name" value="UPF0319 PROTEIN YCCT"/>
    <property type="match status" value="1"/>
</dbReference>
<comment type="caution">
    <text evidence="5">The sequence shown here is derived from an EMBL/GenBank/DDBJ whole genome shotgun (WGS) entry which is preliminary data.</text>
</comment>
<name>A0A198UM17_MORCA</name>
<dbReference type="Pfam" id="PF09829">
    <property type="entry name" value="DUF2057"/>
    <property type="match status" value="1"/>
</dbReference>
<evidence type="ECO:0000313" key="6">
    <source>
        <dbReference type="Proteomes" id="UP000078228"/>
    </source>
</evidence>
<keyword evidence="6" id="KW-1185">Reference proteome</keyword>
<feature type="signal peptide" evidence="4">
    <location>
        <begin position="1"/>
        <end position="20"/>
    </location>
</feature>
<feature type="region of interest" description="Disordered" evidence="3">
    <location>
        <begin position="170"/>
        <end position="190"/>
    </location>
</feature>
<dbReference type="OrthoDB" id="6656812at2"/>
<gene>
    <name evidence="5" type="ORF">AO384_0975</name>
</gene>
<protein>
    <recommendedName>
        <fullName evidence="7">DUF2057 domain-containing protein</fullName>
    </recommendedName>
</protein>
<evidence type="ECO:0000313" key="5">
    <source>
        <dbReference type="EMBL" id="OAU96287.1"/>
    </source>
</evidence>
<dbReference type="PANTHER" id="PTHR38108:SF1">
    <property type="entry name" value="UPF0319 PROTEIN YCCT"/>
    <property type="match status" value="1"/>
</dbReference>
<dbReference type="PATRIC" id="fig|480.237.peg.1978"/>
<dbReference type="Proteomes" id="UP000078228">
    <property type="component" value="Unassembled WGS sequence"/>
</dbReference>
<comment type="similarity">
    <text evidence="1">Belongs to the UPF0319 family.</text>
</comment>
<dbReference type="EMBL" id="LXHC01000019">
    <property type="protein sequence ID" value="OAU96287.1"/>
    <property type="molecule type" value="Genomic_DNA"/>
</dbReference>
<proteinExistence type="inferred from homology"/>
<evidence type="ECO:0000256" key="4">
    <source>
        <dbReference type="SAM" id="SignalP"/>
    </source>
</evidence>
<feature type="chain" id="PRO_5008279777" description="DUF2057 domain-containing protein" evidence="4">
    <location>
        <begin position="21"/>
        <end position="215"/>
    </location>
</feature>
<reference evidence="5 6" key="1">
    <citation type="journal article" date="2016" name="Genome Biol. Evol.">
        <title>Comparative Genomic Analyses of the Moraxella catarrhalis Serosensitive and Seroresistant Lineages Demonstrate Their Independent Evolution.</title>
        <authorList>
            <person name="Earl J.P."/>
            <person name="de Vries S.P."/>
            <person name="Ahmed A."/>
            <person name="Powell E."/>
            <person name="Schultz M.P."/>
            <person name="Hermans P.W."/>
            <person name="Hill D.J."/>
            <person name="Zhou Z."/>
            <person name="Constantinidou C.I."/>
            <person name="Hu F.Z."/>
            <person name="Bootsma H.J."/>
            <person name="Ehrlich G.D."/>
        </authorList>
    </citation>
    <scope>NUCLEOTIDE SEQUENCE [LARGE SCALE GENOMIC DNA]</scope>
    <source>
        <strain evidence="5 6">Z7542</strain>
    </source>
</reference>
<evidence type="ECO:0000256" key="2">
    <source>
        <dbReference type="ARBA" id="ARBA00022729"/>
    </source>
</evidence>
<evidence type="ECO:0000256" key="3">
    <source>
        <dbReference type="SAM" id="MobiDB-lite"/>
    </source>
</evidence>
<accession>A0A198UM17</accession>
<evidence type="ECO:0008006" key="7">
    <source>
        <dbReference type="Google" id="ProtNLM"/>
    </source>
</evidence>
<evidence type="ECO:0000256" key="1">
    <source>
        <dbReference type="ARBA" id="ARBA00008490"/>
    </source>
</evidence>